<dbReference type="GO" id="GO:0005737">
    <property type="term" value="C:cytoplasm"/>
    <property type="evidence" value="ECO:0007669"/>
    <property type="project" value="TreeGrafter"/>
</dbReference>
<name>A0A0L0VB61_9BASI</name>
<evidence type="ECO:0000256" key="1">
    <source>
        <dbReference type="ARBA" id="ARBA00005446"/>
    </source>
</evidence>
<dbReference type="GO" id="GO:0005524">
    <property type="term" value="F:ATP binding"/>
    <property type="evidence" value="ECO:0007669"/>
    <property type="project" value="InterPro"/>
</dbReference>
<dbReference type="OrthoDB" id="2648609at2759"/>
<dbReference type="Proteomes" id="UP000054564">
    <property type="component" value="Unassembled WGS sequence"/>
</dbReference>
<dbReference type="GO" id="GO:0000724">
    <property type="term" value="P:double-strand break repair via homologous recombination"/>
    <property type="evidence" value="ECO:0007669"/>
    <property type="project" value="TreeGrafter"/>
</dbReference>
<dbReference type="PANTHER" id="PTHR13710">
    <property type="entry name" value="DNA HELICASE RECQ FAMILY MEMBER"/>
    <property type="match status" value="1"/>
</dbReference>
<protein>
    <recommendedName>
        <fullName evidence="5">DNA 3'-5' helicase</fullName>
        <ecNumber evidence="5">5.6.2.4</ecNumber>
    </recommendedName>
</protein>
<evidence type="ECO:0000256" key="2">
    <source>
        <dbReference type="ARBA" id="ARBA00023125"/>
    </source>
</evidence>
<keyword evidence="2" id="KW-0238">DNA-binding</keyword>
<dbReference type="SMART" id="SM00487">
    <property type="entry name" value="DEXDc"/>
    <property type="match status" value="1"/>
</dbReference>
<proteinExistence type="inferred from homology"/>
<dbReference type="STRING" id="1165861.A0A0L0VB61"/>
<reference evidence="9" key="1">
    <citation type="submission" date="2014-03" db="EMBL/GenBank/DDBJ databases">
        <title>The Genome Sequence of Puccinia striiformis f. sp. tritici PST-78.</title>
        <authorList>
            <consortium name="The Broad Institute Genome Sequencing Platform"/>
            <person name="Cuomo C."/>
            <person name="Hulbert S."/>
            <person name="Chen X."/>
            <person name="Walker B."/>
            <person name="Young S.K."/>
            <person name="Zeng Q."/>
            <person name="Gargeya S."/>
            <person name="Fitzgerald M."/>
            <person name="Haas B."/>
            <person name="Abouelleil A."/>
            <person name="Alvarado L."/>
            <person name="Arachchi H.M."/>
            <person name="Berlin A.M."/>
            <person name="Chapman S.B."/>
            <person name="Goldberg J."/>
            <person name="Griggs A."/>
            <person name="Gujja S."/>
            <person name="Hansen M."/>
            <person name="Howarth C."/>
            <person name="Imamovic A."/>
            <person name="Larimer J."/>
            <person name="McCowan C."/>
            <person name="Montmayeur A."/>
            <person name="Murphy C."/>
            <person name="Neiman D."/>
            <person name="Pearson M."/>
            <person name="Priest M."/>
            <person name="Roberts A."/>
            <person name="Saif S."/>
            <person name="Shea T."/>
            <person name="Sisk P."/>
            <person name="Sykes S."/>
            <person name="Wortman J."/>
            <person name="Nusbaum C."/>
            <person name="Birren B."/>
        </authorList>
    </citation>
    <scope>NUCLEOTIDE SEQUENCE [LARGE SCALE GENOMIC DNA]</scope>
    <source>
        <strain evidence="9">race PST-78</strain>
    </source>
</reference>
<dbReference type="GO" id="GO:0003677">
    <property type="term" value="F:DNA binding"/>
    <property type="evidence" value="ECO:0007669"/>
    <property type="project" value="UniProtKB-KW"/>
</dbReference>
<dbReference type="EC" id="5.6.2.4" evidence="5"/>
<dbReference type="Pfam" id="PF00270">
    <property type="entry name" value="DEAD"/>
    <property type="match status" value="1"/>
</dbReference>
<sequence length="353" mass="39800">MEAHPDPVTPTSQRQPADVRVLEKSTGRNNKLLIQEEFRGDDPVKLYAEIKRNASARSIETPKDLQIRANVVLAQQKNCFTLAGTGFGKTRIAEMFYNLFPRKKKPIVMVLNPLDSLGDNQVEEKARVHLSAVNLTKLQMIHRTAMQILKGAYAFIYLSPEVFLNSHMFQRLFLKEKFLSKVVLAVIDEAHMIYMWGLVASGRAKQLKSHGKIQDLSSFRPGYGNIGAKLMAMNVSTLLMSATCRPQAVDKILVSLKITPDNITFVRGELSRPEITIWQIPMKHSLSSGDDLLQLFGREEFILDGDIPLTIIYSSTRHLTLQVLRVLNDARGKRGQLSPKSTFAQRFMLVPVI</sequence>
<feature type="region of interest" description="Disordered" evidence="6">
    <location>
        <begin position="1"/>
        <end position="22"/>
    </location>
</feature>
<dbReference type="InterPro" id="IPR014001">
    <property type="entry name" value="Helicase_ATP-bd"/>
</dbReference>
<dbReference type="GO" id="GO:0009378">
    <property type="term" value="F:four-way junction helicase activity"/>
    <property type="evidence" value="ECO:0007669"/>
    <property type="project" value="TreeGrafter"/>
</dbReference>
<keyword evidence="9" id="KW-1185">Reference proteome</keyword>
<evidence type="ECO:0000313" key="9">
    <source>
        <dbReference type="Proteomes" id="UP000054564"/>
    </source>
</evidence>
<evidence type="ECO:0000313" key="8">
    <source>
        <dbReference type="EMBL" id="KNE96495.1"/>
    </source>
</evidence>
<evidence type="ECO:0000256" key="6">
    <source>
        <dbReference type="SAM" id="MobiDB-lite"/>
    </source>
</evidence>
<gene>
    <name evidence="8" type="ORF">PSTG_10202</name>
</gene>
<evidence type="ECO:0000259" key="7">
    <source>
        <dbReference type="PROSITE" id="PS51192"/>
    </source>
</evidence>
<dbReference type="GO" id="GO:0043138">
    <property type="term" value="F:3'-5' DNA helicase activity"/>
    <property type="evidence" value="ECO:0007669"/>
    <property type="project" value="UniProtKB-EC"/>
</dbReference>
<dbReference type="SUPFAM" id="SSF52540">
    <property type="entry name" value="P-loop containing nucleoside triphosphate hydrolases"/>
    <property type="match status" value="1"/>
</dbReference>
<dbReference type="Gene3D" id="3.40.50.300">
    <property type="entry name" value="P-loop containing nucleotide triphosphate hydrolases"/>
    <property type="match status" value="1"/>
</dbReference>
<dbReference type="PANTHER" id="PTHR13710:SF105">
    <property type="entry name" value="ATP-DEPENDENT DNA HELICASE Q1"/>
    <property type="match status" value="1"/>
</dbReference>
<dbReference type="InterPro" id="IPR011545">
    <property type="entry name" value="DEAD/DEAH_box_helicase_dom"/>
</dbReference>
<dbReference type="InterPro" id="IPR027417">
    <property type="entry name" value="P-loop_NTPase"/>
</dbReference>
<evidence type="ECO:0000256" key="4">
    <source>
        <dbReference type="ARBA" id="ARBA00034617"/>
    </source>
</evidence>
<evidence type="ECO:0000256" key="3">
    <source>
        <dbReference type="ARBA" id="ARBA00023235"/>
    </source>
</evidence>
<feature type="domain" description="Helicase ATP-binding" evidence="7">
    <location>
        <begin position="70"/>
        <end position="262"/>
    </location>
</feature>
<evidence type="ECO:0000256" key="5">
    <source>
        <dbReference type="ARBA" id="ARBA00034808"/>
    </source>
</evidence>
<dbReference type="PROSITE" id="PS51192">
    <property type="entry name" value="HELICASE_ATP_BIND_1"/>
    <property type="match status" value="1"/>
</dbReference>
<keyword evidence="3" id="KW-0413">Isomerase</keyword>
<accession>A0A0L0VB61</accession>
<comment type="catalytic activity">
    <reaction evidence="4">
        <text>Couples ATP hydrolysis with the unwinding of duplex DNA by translocating in the 3'-5' direction.</text>
        <dbReference type="EC" id="5.6.2.4"/>
    </reaction>
</comment>
<dbReference type="EMBL" id="AJIL01000081">
    <property type="protein sequence ID" value="KNE96495.1"/>
    <property type="molecule type" value="Genomic_DNA"/>
</dbReference>
<organism evidence="8 9">
    <name type="scientific">Puccinia striiformis f. sp. tritici PST-78</name>
    <dbReference type="NCBI Taxonomy" id="1165861"/>
    <lineage>
        <taxon>Eukaryota</taxon>
        <taxon>Fungi</taxon>
        <taxon>Dikarya</taxon>
        <taxon>Basidiomycota</taxon>
        <taxon>Pucciniomycotina</taxon>
        <taxon>Pucciniomycetes</taxon>
        <taxon>Pucciniales</taxon>
        <taxon>Pucciniaceae</taxon>
        <taxon>Puccinia</taxon>
    </lineage>
</organism>
<comment type="similarity">
    <text evidence="1">Belongs to the helicase family. RecQ subfamily.</text>
</comment>
<dbReference type="GO" id="GO:0005694">
    <property type="term" value="C:chromosome"/>
    <property type="evidence" value="ECO:0007669"/>
    <property type="project" value="TreeGrafter"/>
</dbReference>
<comment type="caution">
    <text evidence="8">The sequence shown here is derived from an EMBL/GenBank/DDBJ whole genome shotgun (WGS) entry which is preliminary data.</text>
</comment>
<dbReference type="AlphaFoldDB" id="A0A0L0VB61"/>